<dbReference type="Proteomes" id="UP000346772">
    <property type="component" value="Unassembled WGS sequence"/>
</dbReference>
<dbReference type="InterPro" id="IPR000150">
    <property type="entry name" value="Cof"/>
</dbReference>
<dbReference type="InterPro" id="IPR036412">
    <property type="entry name" value="HAD-like_sf"/>
</dbReference>
<dbReference type="GO" id="GO:0005829">
    <property type="term" value="C:cytosol"/>
    <property type="evidence" value="ECO:0007669"/>
    <property type="project" value="TreeGrafter"/>
</dbReference>
<gene>
    <name evidence="1" type="primary">ybjI</name>
    <name evidence="1" type="ORF">SAMEA1710456_02766</name>
</gene>
<sequence>MIKLIATDLDGTLLDEKSEINPEFYKVFKKLRERGIMFSAASGRQYQNLIKKFEAIKDDMMFISENGTLVVYKGKEILSNPLDKELVNEIIETTRSIEGKKIVMSGKKYAYIESKDEAFIDEVSTYYAKFKVVDDLTKVEGDILKIAIFDFKGAEHNNSIYFEKFSDRAQVCISGVEWLDLTAKGANKGSAIKKVQKMLDIKYEETMVFGDQLNDVEMMKSAYHSYAMENANEYLKEIARFRAKRNTENGVVDKIKEVMKIG</sequence>
<dbReference type="SFLD" id="SFLDG01144">
    <property type="entry name" value="C2.B.4:_PGP_Like"/>
    <property type="match status" value="1"/>
</dbReference>
<dbReference type="RefSeq" id="WP_003422881.1">
    <property type="nucleotide sequence ID" value="NZ_BEHB01000018.1"/>
</dbReference>
<accession>A0AAX3H2G6</accession>
<dbReference type="AlphaFoldDB" id="A0AAX3H2G6"/>
<dbReference type="PANTHER" id="PTHR10000:SF8">
    <property type="entry name" value="HAD SUPERFAMILY HYDROLASE-LIKE, TYPE 3"/>
    <property type="match status" value="1"/>
</dbReference>
<dbReference type="InterPro" id="IPR006379">
    <property type="entry name" value="HAD-SF_hydro_IIB"/>
</dbReference>
<evidence type="ECO:0000313" key="1">
    <source>
        <dbReference type="EMBL" id="VFD55262.1"/>
    </source>
</evidence>
<dbReference type="SUPFAM" id="SSF56784">
    <property type="entry name" value="HAD-like"/>
    <property type="match status" value="1"/>
</dbReference>
<dbReference type="SFLD" id="SFLDG01140">
    <property type="entry name" value="C2.B:_Phosphomannomutase_and_P"/>
    <property type="match status" value="1"/>
</dbReference>
<evidence type="ECO:0000313" key="2">
    <source>
        <dbReference type="Proteomes" id="UP000346772"/>
    </source>
</evidence>
<dbReference type="PANTHER" id="PTHR10000">
    <property type="entry name" value="PHOSPHOSERINE PHOSPHATASE"/>
    <property type="match status" value="1"/>
</dbReference>
<organism evidence="1 2">
    <name type="scientific">Clostridioides difficile</name>
    <name type="common">Peptoclostridium difficile</name>
    <dbReference type="NCBI Taxonomy" id="1496"/>
    <lineage>
        <taxon>Bacteria</taxon>
        <taxon>Bacillati</taxon>
        <taxon>Bacillota</taxon>
        <taxon>Clostridia</taxon>
        <taxon>Peptostreptococcales</taxon>
        <taxon>Peptostreptococcaceae</taxon>
        <taxon>Clostridioides</taxon>
    </lineage>
</organism>
<dbReference type="Pfam" id="PF08282">
    <property type="entry name" value="Hydrolase_3"/>
    <property type="match status" value="1"/>
</dbReference>
<dbReference type="NCBIfam" id="TIGR00099">
    <property type="entry name" value="Cof-subfamily"/>
    <property type="match status" value="1"/>
</dbReference>
<dbReference type="GO" id="GO:0016791">
    <property type="term" value="F:phosphatase activity"/>
    <property type="evidence" value="ECO:0007669"/>
    <property type="project" value="TreeGrafter"/>
</dbReference>
<comment type="caution">
    <text evidence="1">The sequence shown here is derived from an EMBL/GenBank/DDBJ whole genome shotgun (WGS) entry which is preliminary data.</text>
</comment>
<reference evidence="1 2" key="1">
    <citation type="submission" date="2019-02" db="EMBL/GenBank/DDBJ databases">
        <authorList>
            <consortium name="Pathogen Informatics"/>
        </authorList>
    </citation>
    <scope>NUCLEOTIDE SEQUENCE [LARGE SCALE GENOMIC DNA]</scope>
    <source>
        <strain evidence="1 2">078GUE027</strain>
    </source>
</reference>
<dbReference type="Gene3D" id="3.30.1240.10">
    <property type="match status" value="1"/>
</dbReference>
<dbReference type="NCBIfam" id="TIGR01484">
    <property type="entry name" value="HAD-SF-IIB"/>
    <property type="match status" value="1"/>
</dbReference>
<keyword evidence="1" id="KW-0378">Hydrolase</keyword>
<dbReference type="Gene3D" id="3.40.50.1000">
    <property type="entry name" value="HAD superfamily/HAD-like"/>
    <property type="match status" value="1"/>
</dbReference>
<dbReference type="InterPro" id="IPR023214">
    <property type="entry name" value="HAD_sf"/>
</dbReference>
<dbReference type="PROSITE" id="PS01229">
    <property type="entry name" value="COF_2"/>
    <property type="match status" value="1"/>
</dbReference>
<protein>
    <submittedName>
        <fullName evidence="1">Hydrolase, HAD superfamily, IIB subfamily</fullName>
        <ecNumber evidence="1">3.1.3.-</ecNumber>
    </submittedName>
</protein>
<dbReference type="EC" id="3.1.3.-" evidence="1"/>
<dbReference type="CDD" id="cd07518">
    <property type="entry name" value="HAD_YbiV-Like"/>
    <property type="match status" value="1"/>
</dbReference>
<dbReference type="EMBL" id="CAADAT010000017">
    <property type="protein sequence ID" value="VFD55262.1"/>
    <property type="molecule type" value="Genomic_DNA"/>
</dbReference>
<dbReference type="SFLD" id="SFLDS00003">
    <property type="entry name" value="Haloacid_Dehalogenase"/>
    <property type="match status" value="1"/>
</dbReference>
<name>A0AAX3H2G6_CLODI</name>
<proteinExistence type="predicted"/>
<dbReference type="GO" id="GO:0000287">
    <property type="term" value="F:magnesium ion binding"/>
    <property type="evidence" value="ECO:0007669"/>
    <property type="project" value="TreeGrafter"/>
</dbReference>